<name>A0ABX7T0Z7_9SPHN</name>
<organism evidence="3 4">
    <name type="scientific">Parasphingorhabdus cellanae</name>
    <dbReference type="NCBI Taxonomy" id="2806553"/>
    <lineage>
        <taxon>Bacteria</taxon>
        <taxon>Pseudomonadati</taxon>
        <taxon>Pseudomonadota</taxon>
        <taxon>Alphaproteobacteria</taxon>
        <taxon>Sphingomonadales</taxon>
        <taxon>Sphingomonadaceae</taxon>
        <taxon>Parasphingorhabdus</taxon>
    </lineage>
</organism>
<evidence type="ECO:0000313" key="4">
    <source>
        <dbReference type="Proteomes" id="UP000663923"/>
    </source>
</evidence>
<keyword evidence="4" id="KW-1185">Reference proteome</keyword>
<dbReference type="Proteomes" id="UP000663923">
    <property type="component" value="Chromosome"/>
</dbReference>
<dbReference type="Pfam" id="PF09994">
    <property type="entry name" value="T6SS_Tle1-like_cat"/>
    <property type="match status" value="1"/>
</dbReference>
<accession>A0ABX7T0Z7</accession>
<proteinExistence type="predicted"/>
<evidence type="ECO:0000313" key="3">
    <source>
        <dbReference type="EMBL" id="QTD55224.1"/>
    </source>
</evidence>
<sequence length="353" mass="39923">MKRLIVCCDGTWEGLDNDWPTNVQRIAQFLLPSDQNGIAQTLYYDPGIGMKNAVDRIAGGAFGAGLDLQILEAYSFLSMNFEAGDEIYLFGFSRGAYSVRSLAGLIRCCGIVKRRKIRTISRAMELYRDREIKPDHDECVTFRNSNSILEDNAPPQICFLGCWDTVGALGIPDAIPMLPVDNRFDRKYEFHDTQLGSHIKNARHAVAIDEHRRVFDVTSMQQPDSSHDQKVLKERWFPGNHGGVGGGVRDLRQCSDGPLLWMMEEAKHFDLAFNESDVGKYTESDPLIDLPAKERRLFGLLGKSFDRHGPVRTMDVSPEAHHRWNEIESYNPKTLHRVYPPKGQKQQSTASAH</sequence>
<dbReference type="EMBL" id="CP071794">
    <property type="protein sequence ID" value="QTD55224.1"/>
    <property type="molecule type" value="Genomic_DNA"/>
</dbReference>
<feature type="region of interest" description="Disordered" evidence="1">
    <location>
        <begin position="333"/>
        <end position="353"/>
    </location>
</feature>
<reference evidence="3 4" key="1">
    <citation type="submission" date="2021-03" db="EMBL/GenBank/DDBJ databases">
        <title>Complete genome of Parasphingorhabdus_sp.JHSY0214.</title>
        <authorList>
            <person name="Yoo J.H."/>
            <person name="Bae J.W."/>
        </authorList>
    </citation>
    <scope>NUCLEOTIDE SEQUENCE [LARGE SCALE GENOMIC DNA]</scope>
    <source>
        <strain evidence="3 4">JHSY0214</strain>
    </source>
</reference>
<dbReference type="InterPro" id="IPR018712">
    <property type="entry name" value="Tle1-like_cat"/>
</dbReference>
<feature type="compositionally biased region" description="Polar residues" evidence="1">
    <location>
        <begin position="344"/>
        <end position="353"/>
    </location>
</feature>
<feature type="domain" description="T6SS Phospholipase effector Tle1-like catalytic" evidence="2">
    <location>
        <begin position="2"/>
        <end position="265"/>
    </location>
</feature>
<dbReference type="PANTHER" id="PTHR33840">
    <property type="match status" value="1"/>
</dbReference>
<protein>
    <submittedName>
        <fullName evidence="3">DUF2235 domain-containing protein</fullName>
    </submittedName>
</protein>
<dbReference type="PANTHER" id="PTHR33840:SF1">
    <property type="entry name" value="TLE1 PHOSPHOLIPASE DOMAIN-CONTAINING PROTEIN"/>
    <property type="match status" value="1"/>
</dbReference>
<dbReference type="RefSeq" id="WP_207987048.1">
    <property type="nucleotide sequence ID" value="NZ_CP071794.1"/>
</dbReference>
<evidence type="ECO:0000256" key="1">
    <source>
        <dbReference type="SAM" id="MobiDB-lite"/>
    </source>
</evidence>
<gene>
    <name evidence="3" type="ORF">J4G78_13480</name>
</gene>
<evidence type="ECO:0000259" key="2">
    <source>
        <dbReference type="Pfam" id="PF09994"/>
    </source>
</evidence>